<feature type="region of interest" description="Disordered" evidence="1">
    <location>
        <begin position="1"/>
        <end position="115"/>
    </location>
</feature>
<feature type="domain" description="Helix-turn-helix" evidence="2">
    <location>
        <begin position="148"/>
        <end position="192"/>
    </location>
</feature>
<reference evidence="3" key="1">
    <citation type="journal article" date="2023" name="Mol. Phylogenet. Evol.">
        <title>Genome-scale phylogeny and comparative genomics of the fungal order Sordariales.</title>
        <authorList>
            <person name="Hensen N."/>
            <person name="Bonometti L."/>
            <person name="Westerberg I."/>
            <person name="Brannstrom I.O."/>
            <person name="Guillou S."/>
            <person name="Cros-Aarteil S."/>
            <person name="Calhoun S."/>
            <person name="Haridas S."/>
            <person name="Kuo A."/>
            <person name="Mondo S."/>
            <person name="Pangilinan J."/>
            <person name="Riley R."/>
            <person name="LaButti K."/>
            <person name="Andreopoulos B."/>
            <person name="Lipzen A."/>
            <person name="Chen C."/>
            <person name="Yan M."/>
            <person name="Daum C."/>
            <person name="Ng V."/>
            <person name="Clum A."/>
            <person name="Steindorff A."/>
            <person name="Ohm R.A."/>
            <person name="Martin F."/>
            <person name="Silar P."/>
            <person name="Natvig D.O."/>
            <person name="Lalanne C."/>
            <person name="Gautier V."/>
            <person name="Ament-Velasquez S.L."/>
            <person name="Kruys A."/>
            <person name="Hutchinson M.I."/>
            <person name="Powell A.J."/>
            <person name="Barry K."/>
            <person name="Miller A.N."/>
            <person name="Grigoriev I.V."/>
            <person name="Debuchy R."/>
            <person name="Gladieux P."/>
            <person name="Hiltunen Thoren M."/>
            <person name="Johannesson H."/>
        </authorList>
    </citation>
    <scope>NUCLEOTIDE SEQUENCE</scope>
    <source>
        <strain evidence="3">CBS 232.78</strain>
    </source>
</reference>
<name>A0AAE0P5E7_9PEZI</name>
<feature type="compositionally biased region" description="Polar residues" evidence="1">
    <location>
        <begin position="100"/>
        <end position="115"/>
    </location>
</feature>
<keyword evidence="4" id="KW-1185">Reference proteome</keyword>
<feature type="compositionally biased region" description="Low complexity" evidence="1">
    <location>
        <begin position="21"/>
        <end position="34"/>
    </location>
</feature>
<dbReference type="Proteomes" id="UP001285441">
    <property type="component" value="Unassembled WGS sequence"/>
</dbReference>
<evidence type="ECO:0000313" key="4">
    <source>
        <dbReference type="Proteomes" id="UP001285441"/>
    </source>
</evidence>
<evidence type="ECO:0000313" key="3">
    <source>
        <dbReference type="EMBL" id="KAK3393671.1"/>
    </source>
</evidence>
<gene>
    <name evidence="3" type="ORF">B0H63DRAFT_23590</name>
</gene>
<organism evidence="3 4">
    <name type="scientific">Podospora didyma</name>
    <dbReference type="NCBI Taxonomy" id="330526"/>
    <lineage>
        <taxon>Eukaryota</taxon>
        <taxon>Fungi</taxon>
        <taxon>Dikarya</taxon>
        <taxon>Ascomycota</taxon>
        <taxon>Pezizomycotina</taxon>
        <taxon>Sordariomycetes</taxon>
        <taxon>Sordariomycetidae</taxon>
        <taxon>Sordariales</taxon>
        <taxon>Podosporaceae</taxon>
        <taxon>Podospora</taxon>
    </lineage>
</organism>
<feature type="compositionally biased region" description="Basic and acidic residues" evidence="1">
    <location>
        <begin position="48"/>
        <end position="64"/>
    </location>
</feature>
<feature type="compositionally biased region" description="Low complexity" evidence="1">
    <location>
        <begin position="1"/>
        <end position="11"/>
    </location>
</feature>
<dbReference type="EMBL" id="JAULSW010000001">
    <property type="protein sequence ID" value="KAK3393671.1"/>
    <property type="molecule type" value="Genomic_DNA"/>
</dbReference>
<comment type="caution">
    <text evidence="3">The sequence shown here is derived from an EMBL/GenBank/DDBJ whole genome shotgun (WGS) entry which is preliminary data.</text>
</comment>
<proteinExistence type="predicted"/>
<protein>
    <recommendedName>
        <fullName evidence="2">Helix-turn-helix domain-containing protein</fullName>
    </recommendedName>
</protein>
<dbReference type="AlphaFoldDB" id="A0AAE0P5E7"/>
<evidence type="ECO:0000256" key="1">
    <source>
        <dbReference type="SAM" id="MobiDB-lite"/>
    </source>
</evidence>
<sequence length="195" mass="20688">MGASSSKAAQKAARKFPTRGPRAAPSATTRSARPSHPETPSQPQASYTKDDAIRADSINPDRPESMNQAFANRLKQMGIAKPNPTYSPSSIATPAPDAASYQSLSGSKFSPATGNATLGVLESRRRLQELADQEFDDIGKSGDRGREFLDIATIRDALILRQRGEPASSIEARLRLKPGVIARLGSSGIVAPTTS</sequence>
<reference evidence="3" key="2">
    <citation type="submission" date="2023-06" db="EMBL/GenBank/DDBJ databases">
        <authorList>
            <consortium name="Lawrence Berkeley National Laboratory"/>
            <person name="Haridas S."/>
            <person name="Hensen N."/>
            <person name="Bonometti L."/>
            <person name="Westerberg I."/>
            <person name="Brannstrom I.O."/>
            <person name="Guillou S."/>
            <person name="Cros-Aarteil S."/>
            <person name="Calhoun S."/>
            <person name="Kuo A."/>
            <person name="Mondo S."/>
            <person name="Pangilinan J."/>
            <person name="Riley R."/>
            <person name="LaButti K."/>
            <person name="Andreopoulos B."/>
            <person name="Lipzen A."/>
            <person name="Chen C."/>
            <person name="Yanf M."/>
            <person name="Daum C."/>
            <person name="Ng V."/>
            <person name="Clum A."/>
            <person name="Steindorff A."/>
            <person name="Ohm R."/>
            <person name="Martin F."/>
            <person name="Silar P."/>
            <person name="Natvig D."/>
            <person name="Lalanne C."/>
            <person name="Gautier V."/>
            <person name="Ament-velasquez S.L."/>
            <person name="Kruys A."/>
            <person name="Hutchinson M.I."/>
            <person name="Powell A.J."/>
            <person name="Barry K."/>
            <person name="Miller A.N."/>
            <person name="Grigoriev I.V."/>
            <person name="Debuchy R."/>
            <person name="Gladieux P."/>
            <person name="Thoren M.H."/>
            <person name="Johannesson H."/>
        </authorList>
    </citation>
    <scope>NUCLEOTIDE SEQUENCE</scope>
    <source>
        <strain evidence="3">CBS 232.78</strain>
    </source>
</reference>
<dbReference type="Pfam" id="PF22943">
    <property type="entry name" value="HTH_68"/>
    <property type="match status" value="1"/>
</dbReference>
<evidence type="ECO:0000259" key="2">
    <source>
        <dbReference type="Pfam" id="PF22943"/>
    </source>
</evidence>
<accession>A0AAE0P5E7</accession>
<dbReference type="InterPro" id="IPR054448">
    <property type="entry name" value="HTH_put_ascomycetes"/>
</dbReference>
<feature type="compositionally biased region" description="Polar residues" evidence="1">
    <location>
        <begin position="38"/>
        <end position="47"/>
    </location>
</feature>